<accession>A0A6L7HW39</accession>
<sequence length="709" mass="79682">MSCTPIPLARGYASARTPSQSRSRFRPATAISALTLAIAATGMMLPSTSQAKTVSLTSPDKQIVVSLSDDEQSPQYSVSFQGKKVIEPSKLGMVFQSLGEFGNDFSIEEVKRSRADERWQQPWGEREWVIDKHNGLTATLSNGQYHFMVEFKVFDDGLGFRYRVPKQGSLDKLNITRELTEFTLPQPEKVTAWWIPARGWNRYEYLYQKTPLKQVDRVHTPFTFTLVDGVHMSIHEAALVDFAAMTLDQRRDGTLRADLTPWSDGVRVKTQAGFSTPWRTIQIADKATGLLNSDLILNLNEPNKLGDVDWVEPGKYVGIWWGMHLNENTWGSGDKHGATTSETKRYMDFAADNGFAGVLVEGWNLGWDGSWFHNGDVFSFTKAYPDFDLPEISAYGASKGVRLIGHHETSGSVTNYRNQMSDAYDLYQKYGVTQVKTGYVADGGDIKRVDDQGMVHHEWHDGQFMVNEYLHSVTEAAKRHISINTHEPIKDTGLRRTYPNWISREGARGQEFNAWGTPPNNPSHTTTLAYTRMLAGPMDFTPGIFDLAPKGLDAVNRVQTTLTKQLALYVVLYSPIQMAADLPRNYKQHPDAFKFIQDVPTDWAQSIALAGEVGEYVAFARQERGGKSQGKDWYLGAITDDEAREISIDLDFLDPALSYEAQIYRDGNKADWRTNPYDYVIETQKVNSKQQLTLKLASSGGVAIRFKAL</sequence>
<organism evidence="4 5">
    <name type="scientific">Shewanella insulae</name>
    <dbReference type="NCBI Taxonomy" id="2681496"/>
    <lineage>
        <taxon>Bacteria</taxon>
        <taxon>Pseudomonadati</taxon>
        <taxon>Pseudomonadota</taxon>
        <taxon>Gammaproteobacteria</taxon>
        <taxon>Alteromonadales</taxon>
        <taxon>Shewanellaceae</taxon>
        <taxon>Shewanella</taxon>
    </lineage>
</organism>
<dbReference type="Gene3D" id="2.70.98.10">
    <property type="match status" value="1"/>
</dbReference>
<evidence type="ECO:0000259" key="1">
    <source>
        <dbReference type="Pfam" id="PF10566"/>
    </source>
</evidence>
<dbReference type="Pfam" id="PF14508">
    <property type="entry name" value="GH97_N"/>
    <property type="match status" value="1"/>
</dbReference>
<dbReference type="InterPro" id="IPR019563">
    <property type="entry name" value="GH97_catalytic"/>
</dbReference>
<evidence type="ECO:0000259" key="3">
    <source>
        <dbReference type="Pfam" id="PF14509"/>
    </source>
</evidence>
<keyword evidence="5" id="KW-1185">Reference proteome</keyword>
<name>A0A6L7HW39_9GAMM</name>
<dbReference type="PANTHER" id="PTHR35803">
    <property type="entry name" value="GLUCAN 1,4-ALPHA-GLUCOSIDASE SUSB-RELATED"/>
    <property type="match status" value="1"/>
</dbReference>
<keyword evidence="4" id="KW-0378">Hydrolase</keyword>
<evidence type="ECO:0000313" key="5">
    <source>
        <dbReference type="Proteomes" id="UP000474778"/>
    </source>
</evidence>
<dbReference type="EMBL" id="WRPA01000001">
    <property type="protein sequence ID" value="MXR67261.1"/>
    <property type="molecule type" value="Genomic_DNA"/>
</dbReference>
<dbReference type="Proteomes" id="UP000474778">
    <property type="component" value="Unassembled WGS sequence"/>
</dbReference>
<dbReference type="RefSeq" id="WP_160793272.1">
    <property type="nucleotide sequence ID" value="NZ_WRPA01000001.1"/>
</dbReference>
<evidence type="ECO:0000313" key="4">
    <source>
        <dbReference type="EMBL" id="MXR67261.1"/>
    </source>
</evidence>
<evidence type="ECO:0000259" key="2">
    <source>
        <dbReference type="Pfam" id="PF14508"/>
    </source>
</evidence>
<dbReference type="GO" id="GO:0030246">
    <property type="term" value="F:carbohydrate binding"/>
    <property type="evidence" value="ECO:0007669"/>
    <property type="project" value="InterPro"/>
</dbReference>
<dbReference type="InterPro" id="IPR013785">
    <property type="entry name" value="Aldolase_TIM"/>
</dbReference>
<gene>
    <name evidence="4" type="ORF">GNT65_00980</name>
</gene>
<dbReference type="Pfam" id="PF14509">
    <property type="entry name" value="GH97_C"/>
    <property type="match status" value="1"/>
</dbReference>
<feature type="domain" description="Glycosyl-hydrolase 97 catalytic" evidence="1">
    <location>
        <begin position="320"/>
        <end position="507"/>
    </location>
</feature>
<feature type="domain" description="Glycosyl-hydrolase 97 N-terminal" evidence="2">
    <location>
        <begin position="56"/>
        <end position="302"/>
    </location>
</feature>
<dbReference type="Gene3D" id="3.20.20.70">
    <property type="entry name" value="Aldolase class I"/>
    <property type="match status" value="1"/>
</dbReference>
<proteinExistence type="predicted"/>
<dbReference type="GO" id="GO:0016787">
    <property type="term" value="F:hydrolase activity"/>
    <property type="evidence" value="ECO:0007669"/>
    <property type="project" value="UniProtKB-KW"/>
</dbReference>
<dbReference type="InterPro" id="IPR029486">
    <property type="entry name" value="GH97_N"/>
</dbReference>
<comment type="caution">
    <text evidence="4">The sequence shown here is derived from an EMBL/GenBank/DDBJ whole genome shotgun (WGS) entry which is preliminary data.</text>
</comment>
<reference evidence="4 5" key="1">
    <citation type="submission" date="2019-12" db="EMBL/GenBank/DDBJ databases">
        <title>Shewanella insulae sp. nov., isolated from a tidal flat.</title>
        <authorList>
            <person name="Yoon J.-H."/>
        </authorList>
    </citation>
    <scope>NUCLEOTIDE SEQUENCE [LARGE SCALE GENOMIC DNA]</scope>
    <source>
        <strain evidence="4 5">JBTF-M18</strain>
    </source>
</reference>
<dbReference type="SUPFAM" id="SSF51445">
    <property type="entry name" value="(Trans)glycosidases"/>
    <property type="match status" value="1"/>
</dbReference>
<dbReference type="Pfam" id="PF10566">
    <property type="entry name" value="Glyco_hydro_97"/>
    <property type="match status" value="1"/>
</dbReference>
<dbReference type="InterPro" id="IPR052720">
    <property type="entry name" value="Glycosyl_hydrolase_97"/>
</dbReference>
<dbReference type="InterPro" id="IPR014718">
    <property type="entry name" value="GH-type_carb-bd"/>
</dbReference>
<protein>
    <submittedName>
        <fullName evidence="4">Glycoside hydrolase family 97 protein</fullName>
    </submittedName>
</protein>
<dbReference type="AlphaFoldDB" id="A0A6L7HW39"/>
<dbReference type="PANTHER" id="PTHR35803:SF1">
    <property type="entry name" value="GLUCAN 1,4-ALPHA-GLUCOSIDASE SUSB"/>
    <property type="match status" value="1"/>
</dbReference>
<dbReference type="InterPro" id="IPR017853">
    <property type="entry name" value="GH"/>
</dbReference>
<dbReference type="InterPro" id="IPR029483">
    <property type="entry name" value="GH97_C"/>
</dbReference>
<feature type="domain" description="Glycosyl-hydrolase 97 C-terminal oligomerisation" evidence="3">
    <location>
        <begin position="602"/>
        <end position="707"/>
    </location>
</feature>